<keyword evidence="4" id="KW-0547">Nucleotide-binding</keyword>
<gene>
    <name evidence="14" type="ORF">NB703_003041</name>
</gene>
<dbReference type="Gene3D" id="3.40.50.300">
    <property type="entry name" value="P-loop containing nucleotide triphosphate hydrolases"/>
    <property type="match status" value="1"/>
</dbReference>
<dbReference type="GO" id="GO:0016787">
    <property type="term" value="F:hydrolase activity"/>
    <property type="evidence" value="ECO:0007669"/>
    <property type="project" value="UniProtKB-KW"/>
</dbReference>
<dbReference type="PANTHER" id="PTHR30153">
    <property type="entry name" value="REPLICATIVE DNA HELICASE DNAB"/>
    <property type="match status" value="1"/>
</dbReference>
<evidence type="ECO:0000256" key="1">
    <source>
        <dbReference type="ARBA" id="ARBA00008428"/>
    </source>
</evidence>
<dbReference type="GO" id="GO:1990077">
    <property type="term" value="C:primosome complex"/>
    <property type="evidence" value="ECO:0007669"/>
    <property type="project" value="UniProtKB-KW"/>
</dbReference>
<dbReference type="Proteomes" id="UP001208888">
    <property type="component" value="Unassembled WGS sequence"/>
</dbReference>
<evidence type="ECO:0000259" key="13">
    <source>
        <dbReference type="PROSITE" id="PS51199"/>
    </source>
</evidence>
<name>A0AAJ1D0C7_PANAN</name>
<dbReference type="EMBL" id="JANFVX010000011">
    <property type="protein sequence ID" value="MCW0344948.1"/>
    <property type="molecule type" value="Genomic_DNA"/>
</dbReference>
<feature type="region of interest" description="Disordered" evidence="12">
    <location>
        <begin position="445"/>
        <end position="470"/>
    </location>
</feature>
<dbReference type="InterPro" id="IPR007693">
    <property type="entry name" value="DNA_helicase_DnaB-like_N"/>
</dbReference>
<dbReference type="Pfam" id="PF00772">
    <property type="entry name" value="DnaB"/>
    <property type="match status" value="1"/>
</dbReference>
<dbReference type="InterPro" id="IPR016136">
    <property type="entry name" value="DNA_helicase_N/primase_C"/>
</dbReference>
<evidence type="ECO:0000256" key="12">
    <source>
        <dbReference type="SAM" id="MobiDB-lite"/>
    </source>
</evidence>
<keyword evidence="5 14" id="KW-0378">Hydrolase</keyword>
<sequence length="470" mass="51831">MSDLYLEASVLGCLLHSGLTPDAYDVLATVEPAAFTHPFYSKLYAEIKRQATQKKMIDALLVAEAMGSENGIFADVMETMKMVPSAANMKGYAKSLNEKYMVRGFISLMESHYEKITSAYNHDTAMEGIQGFTRQLMNISRPDEEVLPIRASELLNGYMDTLEKRVSGDEESNTIKTGIDDLDEITGGLNDTDLIVIAARPGMGKTELALKIAEGIAQRTVSLGTERVQRGVLIFSMEMQAGQIIERQLANASNVSVSKLRKASHLDDEDWGRISMGLAELANLDVWVVDATNLSIEQIRAVATRHKNRYPGLSLILADYLGLIKKPSAERNDLAIGEITRGLKTMAMELNTPVICLSQLSREVEKRPNKRPLNADLRDSGSIEQDADGIWFIYRDGAYNPDSPAAHLAEIIIGKNRHGPQGGVVYQEFRNGHFRGTDQAIAAQLARERPAQAGRDKSSRKGNEPTGRLF</sequence>
<feature type="compositionally biased region" description="Basic and acidic residues" evidence="12">
    <location>
        <begin position="446"/>
        <end position="463"/>
    </location>
</feature>
<dbReference type="SMART" id="SM00382">
    <property type="entry name" value="AAA"/>
    <property type="match status" value="1"/>
</dbReference>
<dbReference type="InterPro" id="IPR036185">
    <property type="entry name" value="DNA_heli_DnaB-like_N_sf"/>
</dbReference>
<keyword evidence="8" id="KW-0238">DNA-binding</keyword>
<evidence type="ECO:0000256" key="10">
    <source>
        <dbReference type="ARBA" id="ARBA00044969"/>
    </source>
</evidence>
<dbReference type="InterPro" id="IPR007694">
    <property type="entry name" value="DNA_helicase_DnaB-like_C"/>
</dbReference>
<dbReference type="CDD" id="cd00984">
    <property type="entry name" value="DnaB_C"/>
    <property type="match status" value="1"/>
</dbReference>
<evidence type="ECO:0000256" key="4">
    <source>
        <dbReference type="ARBA" id="ARBA00022741"/>
    </source>
</evidence>
<evidence type="ECO:0000256" key="9">
    <source>
        <dbReference type="ARBA" id="ARBA00023235"/>
    </source>
</evidence>
<dbReference type="InterPro" id="IPR027417">
    <property type="entry name" value="P-loop_NTPase"/>
</dbReference>
<evidence type="ECO:0000256" key="8">
    <source>
        <dbReference type="ARBA" id="ARBA00023125"/>
    </source>
</evidence>
<dbReference type="PANTHER" id="PTHR30153:SF2">
    <property type="entry name" value="REPLICATIVE DNA HELICASE"/>
    <property type="match status" value="1"/>
</dbReference>
<proteinExistence type="inferred from homology"/>
<accession>A0AAJ1D0C7</accession>
<dbReference type="GO" id="GO:0005829">
    <property type="term" value="C:cytosol"/>
    <property type="evidence" value="ECO:0007669"/>
    <property type="project" value="TreeGrafter"/>
</dbReference>
<keyword evidence="2" id="KW-0639">Primosome</keyword>
<evidence type="ECO:0000256" key="6">
    <source>
        <dbReference type="ARBA" id="ARBA00022806"/>
    </source>
</evidence>
<dbReference type="Gene3D" id="1.10.860.10">
    <property type="entry name" value="DNAb Helicase, Chain A"/>
    <property type="match status" value="1"/>
</dbReference>
<dbReference type="SUPFAM" id="SSF48024">
    <property type="entry name" value="N-terminal domain of DnaB helicase"/>
    <property type="match status" value="1"/>
</dbReference>
<keyword evidence="3" id="KW-0235">DNA replication</keyword>
<evidence type="ECO:0000313" key="14">
    <source>
        <dbReference type="EMBL" id="MCW0344948.1"/>
    </source>
</evidence>
<dbReference type="InterPro" id="IPR003593">
    <property type="entry name" value="AAA+_ATPase"/>
</dbReference>
<dbReference type="SUPFAM" id="SSF52540">
    <property type="entry name" value="P-loop containing nucleoside triphosphate hydrolases"/>
    <property type="match status" value="1"/>
</dbReference>
<organism evidence="14 15">
    <name type="scientific">Pantoea ananas</name>
    <name type="common">Erwinia uredovora</name>
    <dbReference type="NCBI Taxonomy" id="553"/>
    <lineage>
        <taxon>Bacteria</taxon>
        <taxon>Pseudomonadati</taxon>
        <taxon>Pseudomonadota</taxon>
        <taxon>Gammaproteobacteria</taxon>
        <taxon>Enterobacterales</taxon>
        <taxon>Erwiniaceae</taxon>
        <taxon>Pantoea</taxon>
    </lineage>
</organism>
<feature type="domain" description="SF4 helicase" evidence="13">
    <location>
        <begin position="168"/>
        <end position="443"/>
    </location>
</feature>
<evidence type="ECO:0000256" key="3">
    <source>
        <dbReference type="ARBA" id="ARBA00022705"/>
    </source>
</evidence>
<keyword evidence="6 14" id="KW-0347">Helicase</keyword>
<dbReference type="Pfam" id="PF03796">
    <property type="entry name" value="DnaB_C"/>
    <property type="match status" value="1"/>
</dbReference>
<dbReference type="AlphaFoldDB" id="A0AAJ1D0C7"/>
<comment type="catalytic activity">
    <reaction evidence="11">
        <text>ATP + H2O = ADP + phosphate + H(+)</text>
        <dbReference type="Rhea" id="RHEA:13065"/>
        <dbReference type="ChEBI" id="CHEBI:15377"/>
        <dbReference type="ChEBI" id="CHEBI:15378"/>
        <dbReference type="ChEBI" id="CHEBI:30616"/>
        <dbReference type="ChEBI" id="CHEBI:43474"/>
        <dbReference type="ChEBI" id="CHEBI:456216"/>
        <dbReference type="EC" id="5.6.2.3"/>
    </reaction>
</comment>
<keyword evidence="7" id="KW-0067">ATP-binding</keyword>
<dbReference type="GO" id="GO:0005524">
    <property type="term" value="F:ATP binding"/>
    <property type="evidence" value="ECO:0007669"/>
    <property type="project" value="UniProtKB-KW"/>
</dbReference>
<dbReference type="GO" id="GO:0006269">
    <property type="term" value="P:DNA replication, synthesis of primer"/>
    <property type="evidence" value="ECO:0007669"/>
    <property type="project" value="UniProtKB-KW"/>
</dbReference>
<evidence type="ECO:0000256" key="2">
    <source>
        <dbReference type="ARBA" id="ARBA00022515"/>
    </source>
</evidence>
<comment type="caution">
    <text evidence="14">The sequence shown here is derived from an EMBL/GenBank/DDBJ whole genome shotgun (WGS) entry which is preliminary data.</text>
</comment>
<comment type="similarity">
    <text evidence="1">Belongs to the helicase family. DnaB subfamily.</text>
</comment>
<evidence type="ECO:0000256" key="5">
    <source>
        <dbReference type="ARBA" id="ARBA00022801"/>
    </source>
</evidence>
<evidence type="ECO:0000256" key="7">
    <source>
        <dbReference type="ARBA" id="ARBA00022840"/>
    </source>
</evidence>
<dbReference type="GO" id="GO:0003677">
    <property type="term" value="F:DNA binding"/>
    <property type="evidence" value="ECO:0007669"/>
    <property type="project" value="UniProtKB-KW"/>
</dbReference>
<dbReference type="RefSeq" id="WP_264272047.1">
    <property type="nucleotide sequence ID" value="NZ_JANFVX010000011.1"/>
</dbReference>
<dbReference type="EC" id="5.6.2.3" evidence="10"/>
<dbReference type="GO" id="GO:0043139">
    <property type="term" value="F:5'-3' DNA helicase activity"/>
    <property type="evidence" value="ECO:0007669"/>
    <property type="project" value="UniProtKB-EC"/>
</dbReference>
<dbReference type="PROSITE" id="PS51199">
    <property type="entry name" value="SF4_HELICASE"/>
    <property type="match status" value="1"/>
</dbReference>
<evidence type="ECO:0000313" key="15">
    <source>
        <dbReference type="Proteomes" id="UP001208888"/>
    </source>
</evidence>
<protein>
    <recommendedName>
        <fullName evidence="10">DNA 5'-3' helicase</fullName>
        <ecNumber evidence="10">5.6.2.3</ecNumber>
    </recommendedName>
</protein>
<keyword evidence="9" id="KW-0413">Isomerase</keyword>
<reference evidence="14" key="1">
    <citation type="submission" date="2022-06" db="EMBL/GenBank/DDBJ databases">
        <title>Dynamics of rice microbiomes reveals core vertical transmitted seed endophytes.</title>
        <authorList>
            <person name="Liao K."/>
            <person name="Zhang X."/>
        </authorList>
    </citation>
    <scope>NUCLEOTIDE SEQUENCE</scope>
    <source>
        <strain evidence="14">JT1-17</strain>
    </source>
</reference>
<evidence type="ECO:0000256" key="11">
    <source>
        <dbReference type="ARBA" id="ARBA00048954"/>
    </source>
</evidence>